<dbReference type="PANTHER" id="PTHR11851">
    <property type="entry name" value="METALLOPROTEASE"/>
    <property type="match status" value="1"/>
</dbReference>
<evidence type="ECO:0000259" key="2">
    <source>
        <dbReference type="Pfam" id="PF05193"/>
    </source>
</evidence>
<accession>A0A2G6KJB4</accession>
<dbReference type="InterPro" id="IPR011765">
    <property type="entry name" value="Pept_M16_N"/>
</dbReference>
<name>A0A2G6KJB4_9BACT</name>
<feature type="domain" description="Peptidase M16 C-terminal" evidence="2">
    <location>
        <begin position="245"/>
        <end position="424"/>
    </location>
</feature>
<organism evidence="3 4">
    <name type="scientific">candidate division KSB3 bacterium</name>
    <dbReference type="NCBI Taxonomy" id="2044937"/>
    <lineage>
        <taxon>Bacteria</taxon>
        <taxon>candidate division KSB3</taxon>
    </lineage>
</organism>
<dbReference type="EMBL" id="PDSK01000042">
    <property type="protein sequence ID" value="PIE35460.1"/>
    <property type="molecule type" value="Genomic_DNA"/>
</dbReference>
<evidence type="ECO:0000313" key="4">
    <source>
        <dbReference type="Proteomes" id="UP000230821"/>
    </source>
</evidence>
<dbReference type="InterPro" id="IPR007863">
    <property type="entry name" value="Peptidase_M16_C"/>
</dbReference>
<sequence>MILCGWHRSILYQITELLDGLFHKIRNKNSSMMRGLTSFFLHQLPIWCSINRQNQRRGKMKDDFFENHSSGIVPEVFSPANHQFPYHRWVLENGLTVLFLEYHTLPVLSIVAFVEAGQRYESDEQAGVALLTGLLLDEGTTTRSSFEIAQTIESVGGSLDTQSQGVSAQVLSKDTGLAMDILADILIHPVFEPQQLEKKRQRILGSLESDEDNLSLAAFNLFREMVYGTHPYHRPRKGYQRTVRSLSRDDVLTHYRSCFRPGTTILSIVGDREPEWILDEVRRRFGHWEGQAPPGAKNYDIPVPRGCVRRHIERDREQVHLYFGHLGITRMNPDFYALLVMDHILGVSSGFTDRISMKLRDEEGLAYTVSANISLSAEKEPGLFAAYIGTSPQHVDRAIEGFLEEIRRIRAEPVLPEELELAQNYITGSYVFNFETSAQLTRYLVNVERYKLGEDFMWTLPQRIKQISIDDIQRVAQQYLDPENYYIASAGKMQEFS</sequence>
<dbReference type="Pfam" id="PF00675">
    <property type="entry name" value="Peptidase_M16"/>
    <property type="match status" value="1"/>
</dbReference>
<dbReference type="GO" id="GO:0046872">
    <property type="term" value="F:metal ion binding"/>
    <property type="evidence" value="ECO:0007669"/>
    <property type="project" value="InterPro"/>
</dbReference>
<proteinExistence type="predicted"/>
<dbReference type="InterPro" id="IPR050361">
    <property type="entry name" value="MPP/UQCRC_Complex"/>
</dbReference>
<dbReference type="Proteomes" id="UP000230821">
    <property type="component" value="Unassembled WGS sequence"/>
</dbReference>
<dbReference type="Pfam" id="PF05193">
    <property type="entry name" value="Peptidase_M16_C"/>
    <property type="match status" value="1"/>
</dbReference>
<gene>
    <name evidence="3" type="ORF">CSA56_04045</name>
</gene>
<comment type="caution">
    <text evidence="3">The sequence shown here is derived from an EMBL/GenBank/DDBJ whole genome shotgun (WGS) entry which is preliminary data.</text>
</comment>
<dbReference type="SUPFAM" id="SSF63411">
    <property type="entry name" value="LuxS/MPP-like metallohydrolase"/>
    <property type="match status" value="2"/>
</dbReference>
<dbReference type="PANTHER" id="PTHR11851:SF224">
    <property type="entry name" value="PROCESSING PROTEASE"/>
    <property type="match status" value="1"/>
</dbReference>
<dbReference type="InterPro" id="IPR011249">
    <property type="entry name" value="Metalloenz_LuxS/M16"/>
</dbReference>
<evidence type="ECO:0000259" key="1">
    <source>
        <dbReference type="Pfam" id="PF00675"/>
    </source>
</evidence>
<dbReference type="Gene3D" id="3.30.830.10">
    <property type="entry name" value="Metalloenzyme, LuxS/M16 peptidase-like"/>
    <property type="match status" value="2"/>
</dbReference>
<feature type="domain" description="Peptidase M16 N-terminal" evidence="1">
    <location>
        <begin position="109"/>
        <end position="235"/>
    </location>
</feature>
<protein>
    <recommendedName>
        <fullName evidence="5">Peptidase M16</fullName>
    </recommendedName>
</protein>
<evidence type="ECO:0008006" key="5">
    <source>
        <dbReference type="Google" id="ProtNLM"/>
    </source>
</evidence>
<reference evidence="3 4" key="1">
    <citation type="submission" date="2017-10" db="EMBL/GenBank/DDBJ databases">
        <title>Novel microbial diversity and functional potential in the marine mammal oral microbiome.</title>
        <authorList>
            <person name="Dudek N.K."/>
            <person name="Sun C.L."/>
            <person name="Burstein D."/>
            <person name="Kantor R.S."/>
            <person name="Aliaga Goltsman D.S."/>
            <person name="Bik E.M."/>
            <person name="Thomas B.C."/>
            <person name="Banfield J.F."/>
            <person name="Relman D.A."/>
        </authorList>
    </citation>
    <scope>NUCLEOTIDE SEQUENCE [LARGE SCALE GENOMIC DNA]</scope>
    <source>
        <strain evidence="3">DOLJORAL78_47_16</strain>
    </source>
</reference>
<evidence type="ECO:0000313" key="3">
    <source>
        <dbReference type="EMBL" id="PIE35460.1"/>
    </source>
</evidence>
<dbReference type="AlphaFoldDB" id="A0A2G6KJB4"/>